<evidence type="ECO:0000313" key="2">
    <source>
        <dbReference type="EMBL" id="MEC1180160.1"/>
    </source>
</evidence>
<dbReference type="EMBL" id="JARSFG010000022">
    <property type="protein sequence ID" value="MEC1180160.1"/>
    <property type="molecule type" value="Genomic_DNA"/>
</dbReference>
<dbReference type="RefSeq" id="WP_326124714.1">
    <property type="nucleotide sequence ID" value="NZ_JARSFG010000022.1"/>
</dbReference>
<keyword evidence="3" id="KW-1185">Reference proteome</keyword>
<accession>A0AAW9NYN2</accession>
<dbReference type="Proteomes" id="UP001344888">
    <property type="component" value="Unassembled WGS sequence"/>
</dbReference>
<protein>
    <submittedName>
        <fullName evidence="2">Uncharacterized protein</fullName>
    </submittedName>
</protein>
<reference evidence="2 3" key="1">
    <citation type="submission" date="2023-03" db="EMBL/GenBank/DDBJ databases">
        <title>Bacillus Genome Sequencing.</title>
        <authorList>
            <person name="Dunlap C."/>
        </authorList>
    </citation>
    <scope>NUCLEOTIDE SEQUENCE [LARGE SCALE GENOMIC DNA]</scope>
    <source>
        <strain evidence="2 3">B-59205</strain>
    </source>
</reference>
<feature type="region of interest" description="Disordered" evidence="1">
    <location>
        <begin position="26"/>
        <end position="60"/>
    </location>
</feature>
<organism evidence="2 3">
    <name type="scientific">Metasolibacillus meyeri</name>
    <dbReference type="NCBI Taxonomy" id="1071052"/>
    <lineage>
        <taxon>Bacteria</taxon>
        <taxon>Bacillati</taxon>
        <taxon>Bacillota</taxon>
        <taxon>Bacilli</taxon>
        <taxon>Bacillales</taxon>
        <taxon>Caryophanaceae</taxon>
        <taxon>Metasolibacillus</taxon>
    </lineage>
</organism>
<evidence type="ECO:0000256" key="1">
    <source>
        <dbReference type="SAM" id="MobiDB-lite"/>
    </source>
</evidence>
<gene>
    <name evidence="2" type="ORF">P9B03_16780</name>
</gene>
<sequence length="110" mass="12709">MRTSRVSATHNNMFRDSRHYVQASDAFQQAMSEDNRSPFNQSNQQSLLSNNKKQKKNKGIILKNSPRLVIKGMQYNADSAIIRNRLLVASQVVNYTSNMKGRHYTYRNSI</sequence>
<feature type="compositionally biased region" description="Low complexity" evidence="1">
    <location>
        <begin position="40"/>
        <end position="51"/>
    </location>
</feature>
<evidence type="ECO:0000313" key="3">
    <source>
        <dbReference type="Proteomes" id="UP001344888"/>
    </source>
</evidence>
<name>A0AAW9NYN2_9BACL</name>
<comment type="caution">
    <text evidence="2">The sequence shown here is derived from an EMBL/GenBank/DDBJ whole genome shotgun (WGS) entry which is preliminary data.</text>
</comment>
<dbReference type="AlphaFoldDB" id="A0AAW9NYN2"/>
<proteinExistence type="predicted"/>